<gene>
    <name evidence="3" type="ORF">ABEG17_01165</name>
</gene>
<feature type="compositionally biased region" description="Polar residues" evidence="1">
    <location>
        <begin position="1"/>
        <end position="17"/>
    </location>
</feature>
<evidence type="ECO:0000313" key="3">
    <source>
        <dbReference type="EMBL" id="XBO43968.1"/>
    </source>
</evidence>
<feature type="transmembrane region" description="Helical" evidence="2">
    <location>
        <begin position="119"/>
        <end position="144"/>
    </location>
</feature>
<organism evidence="3">
    <name type="scientific">Pedococcus sp. KACC 23699</name>
    <dbReference type="NCBI Taxonomy" id="3149228"/>
    <lineage>
        <taxon>Bacteria</taxon>
        <taxon>Bacillati</taxon>
        <taxon>Actinomycetota</taxon>
        <taxon>Actinomycetes</taxon>
        <taxon>Micrococcales</taxon>
        <taxon>Intrasporangiaceae</taxon>
        <taxon>Pedococcus</taxon>
    </lineage>
</organism>
<evidence type="ECO:0000256" key="1">
    <source>
        <dbReference type="SAM" id="MobiDB-lite"/>
    </source>
</evidence>
<feature type="region of interest" description="Disordered" evidence="1">
    <location>
        <begin position="279"/>
        <end position="298"/>
    </location>
</feature>
<feature type="transmembrane region" description="Helical" evidence="2">
    <location>
        <begin position="33"/>
        <end position="52"/>
    </location>
</feature>
<keyword evidence="2" id="KW-0472">Membrane</keyword>
<feature type="transmembrane region" description="Helical" evidence="2">
    <location>
        <begin position="244"/>
        <end position="262"/>
    </location>
</feature>
<dbReference type="PIRSF" id="PIRSF037395">
    <property type="entry name" value="UCP037395_ABCper"/>
    <property type="match status" value="1"/>
</dbReference>
<dbReference type="EMBL" id="CP157483">
    <property type="protein sequence ID" value="XBO43968.1"/>
    <property type="molecule type" value="Genomic_DNA"/>
</dbReference>
<dbReference type="RefSeq" id="WP_406831420.1">
    <property type="nucleotide sequence ID" value="NZ_CP157483.1"/>
</dbReference>
<feature type="transmembrane region" description="Helical" evidence="2">
    <location>
        <begin position="186"/>
        <end position="209"/>
    </location>
</feature>
<protein>
    <submittedName>
        <fullName evidence="3">ECF transporter S component</fullName>
    </submittedName>
</protein>
<dbReference type="Gene3D" id="1.10.1760.20">
    <property type="match status" value="1"/>
</dbReference>
<proteinExistence type="predicted"/>
<feature type="transmembrane region" description="Helical" evidence="2">
    <location>
        <begin position="64"/>
        <end position="84"/>
    </location>
</feature>
<name>A0AAU7JUS9_9MICO</name>
<dbReference type="InterPro" id="IPR017196">
    <property type="entry name" value="ECF_substrate-spec_UCP037395"/>
</dbReference>
<accession>A0AAU7JUS9</accession>
<dbReference type="AlphaFoldDB" id="A0AAU7JUS9"/>
<keyword evidence="2" id="KW-0812">Transmembrane</keyword>
<keyword evidence="2" id="KW-1133">Transmembrane helix</keyword>
<feature type="transmembrane region" description="Helical" evidence="2">
    <location>
        <begin position="156"/>
        <end position="174"/>
    </location>
</feature>
<sequence length="298" mass="30663">MTQRPSTPALSGQTETSSHSRRSAVALRPRSTAALALVSVAGLLAFLWPLFASAGSRLGQSADAPLVFALLLPLLLAVVLFEISEGGLDVKAIAMLGVLSAVGAALRPLGAGTAGLETVFFLLVLGGRVFGPGFGFVLGSTTLFASALVTGGVGPWLPYQMVGAAWVGLGAGLLPRVPPRWELVLLAAYGGVAGLLYGLALNFSFWPFAIGLGGDLSFLPGAPPLVNLHRFAVFSLATSAWWDIGRAVTNVVLILVTGKAVLGTLRRASRRAAFDAEGTFHPTGTAAPEPATRHTLTG</sequence>
<reference evidence="3" key="1">
    <citation type="submission" date="2024-05" db="EMBL/GenBank/DDBJ databases">
        <authorList>
            <person name="Kim S."/>
            <person name="Heo J."/>
            <person name="Choi H."/>
            <person name="Choi Y."/>
            <person name="Kwon S.-W."/>
            <person name="Kim Y."/>
        </authorList>
    </citation>
    <scope>NUCLEOTIDE SEQUENCE</scope>
    <source>
        <strain evidence="3">KACC 23699</strain>
    </source>
</reference>
<evidence type="ECO:0000256" key="2">
    <source>
        <dbReference type="SAM" id="Phobius"/>
    </source>
</evidence>
<feature type="region of interest" description="Disordered" evidence="1">
    <location>
        <begin position="1"/>
        <end position="24"/>
    </location>
</feature>